<keyword evidence="3" id="KW-1185">Reference proteome</keyword>
<reference evidence="2 3" key="1">
    <citation type="journal article" date="2019" name="Genome Biol. Evol.">
        <title>Insights into the evolution of the New World diploid cottons (Gossypium, subgenus Houzingenia) based on genome sequencing.</title>
        <authorList>
            <person name="Grover C.E."/>
            <person name="Arick M.A. 2nd"/>
            <person name="Thrash A."/>
            <person name="Conover J.L."/>
            <person name="Sanders W.S."/>
            <person name="Peterson D.G."/>
            <person name="Frelichowski J.E."/>
            <person name="Scheffler J.A."/>
            <person name="Scheffler B.E."/>
            <person name="Wendel J.F."/>
        </authorList>
    </citation>
    <scope>NUCLEOTIDE SEQUENCE [LARGE SCALE GENOMIC DNA]</scope>
    <source>
        <strain evidence="2">4</strain>
        <tissue evidence="2">Leaf</tissue>
    </source>
</reference>
<dbReference type="Proteomes" id="UP000593574">
    <property type="component" value="Unassembled WGS sequence"/>
</dbReference>
<comment type="caution">
    <text evidence="2">The sequence shown here is derived from an EMBL/GenBank/DDBJ whole genome shotgun (WGS) entry which is preliminary data.</text>
</comment>
<accession>A0A7J8Z2X0</accession>
<dbReference type="EMBL" id="JABEZV010000002">
    <property type="protein sequence ID" value="MBA0706197.1"/>
    <property type="molecule type" value="Genomic_DNA"/>
</dbReference>
<proteinExistence type="predicted"/>
<organism evidence="2 3">
    <name type="scientific">Gossypium laxum</name>
    <dbReference type="NCBI Taxonomy" id="34288"/>
    <lineage>
        <taxon>Eukaryota</taxon>
        <taxon>Viridiplantae</taxon>
        <taxon>Streptophyta</taxon>
        <taxon>Embryophyta</taxon>
        <taxon>Tracheophyta</taxon>
        <taxon>Spermatophyta</taxon>
        <taxon>Magnoliopsida</taxon>
        <taxon>eudicotyledons</taxon>
        <taxon>Gunneridae</taxon>
        <taxon>Pentapetalae</taxon>
        <taxon>rosids</taxon>
        <taxon>malvids</taxon>
        <taxon>Malvales</taxon>
        <taxon>Malvaceae</taxon>
        <taxon>Malvoideae</taxon>
        <taxon>Gossypium</taxon>
    </lineage>
</organism>
<name>A0A7J8Z2X0_9ROSI</name>
<dbReference type="AlphaFoldDB" id="A0A7J8Z2X0"/>
<evidence type="ECO:0000313" key="3">
    <source>
        <dbReference type="Proteomes" id="UP000593574"/>
    </source>
</evidence>
<sequence length="386" mass="42041">MERLETGREFWDQDFMPYPLSLNIDDRGSDLGKGNNFSALNKKGKEIINIDVGKDTAGGKGTSGIPRPNGFIDDSLKDGQAQSVSEQEKCVAIVSAGNFARGAVDLGKSMLSVPAGFNNTNSLHFNPAFEDVAAIAFTINEALLDSNNHTAVTFQGTSISKMDGVKGVNENSDPGISFNSGIGRVSGGKTRGSKGDWKSNKTLKGPSNRFKAMVSSRVSLAGSMLMEADLISFKLDGQDAKVKVTKEIEGLGSDGCANSKFPQILREYSKEFKLNILSLLEPRVSGFEADSIIEKLGLDRTHRVEAVGSREVFGLDGRSPLMLSPDREKRRLLWRDLRLYIPLRHFPWLAIGDFNAILLAEEKKGGQVAGQRCPLFWGFYGYNSSS</sequence>
<gene>
    <name evidence="2" type="ORF">Golax_018322</name>
</gene>
<evidence type="ECO:0000313" key="2">
    <source>
        <dbReference type="EMBL" id="MBA0706197.1"/>
    </source>
</evidence>
<evidence type="ECO:0000256" key="1">
    <source>
        <dbReference type="SAM" id="MobiDB-lite"/>
    </source>
</evidence>
<feature type="region of interest" description="Disordered" evidence="1">
    <location>
        <begin position="179"/>
        <end position="202"/>
    </location>
</feature>
<protein>
    <submittedName>
        <fullName evidence="2">Uncharacterized protein</fullName>
    </submittedName>
</protein>